<dbReference type="GO" id="GO:0005886">
    <property type="term" value="C:plasma membrane"/>
    <property type="evidence" value="ECO:0007669"/>
    <property type="project" value="UniProtKB-SubCell"/>
</dbReference>
<proteinExistence type="inferred from homology"/>
<evidence type="ECO:0000256" key="4">
    <source>
        <dbReference type="ARBA" id="ARBA00022692"/>
    </source>
</evidence>
<keyword evidence="7" id="KW-0653">Protein transport</keyword>
<sequence length="141" mass="15182">MRRRPVTQVEPITKINVTPIIDVALVLVIILLVTAPMLSVADLPVNLPQARTREAEDERNLSITMASDGSLAVDNERVAAEGLTSALARHLALPGNQDILVIVRADTNTPYASLRDVLEQARAAGAARLAVATRQKTEEGR</sequence>
<comment type="caution">
    <text evidence="9">The sequence shown here is derived from an EMBL/GenBank/DDBJ whole genome shotgun (WGS) entry which is preliminary data.</text>
</comment>
<evidence type="ECO:0000313" key="10">
    <source>
        <dbReference type="Proteomes" id="UP000316609"/>
    </source>
</evidence>
<evidence type="ECO:0000256" key="5">
    <source>
        <dbReference type="ARBA" id="ARBA00022989"/>
    </source>
</evidence>
<dbReference type="Gene3D" id="3.30.420.270">
    <property type="match status" value="1"/>
</dbReference>
<comment type="subcellular location">
    <subcellularLocation>
        <location evidence="1">Cell membrane</location>
        <topology evidence="1">Single-pass membrane protein</topology>
    </subcellularLocation>
    <subcellularLocation>
        <location evidence="7">Cell membrane</location>
        <topology evidence="7">Single-pass type II membrane protein</topology>
    </subcellularLocation>
</comment>
<dbReference type="Pfam" id="PF02472">
    <property type="entry name" value="ExbD"/>
    <property type="match status" value="1"/>
</dbReference>
<gene>
    <name evidence="9" type="ORF">E6K78_10640</name>
</gene>
<keyword evidence="4 7" id="KW-0812">Transmembrane</keyword>
<keyword evidence="3" id="KW-1003">Cell membrane</keyword>
<reference evidence="9 10" key="1">
    <citation type="journal article" date="2019" name="Nat. Microbiol.">
        <title>Mediterranean grassland soil C-N compound turnover is dependent on rainfall and depth, and is mediated by genomically divergent microorganisms.</title>
        <authorList>
            <person name="Diamond S."/>
            <person name="Andeer P.F."/>
            <person name="Li Z."/>
            <person name="Crits-Christoph A."/>
            <person name="Burstein D."/>
            <person name="Anantharaman K."/>
            <person name="Lane K.R."/>
            <person name="Thomas B.C."/>
            <person name="Pan C."/>
            <person name="Northen T.R."/>
            <person name="Banfield J.F."/>
        </authorList>
    </citation>
    <scope>NUCLEOTIDE SEQUENCE [LARGE SCALE GENOMIC DNA]</scope>
    <source>
        <strain evidence="9">WS_8</strain>
    </source>
</reference>
<keyword evidence="6 8" id="KW-0472">Membrane</keyword>
<feature type="transmembrane region" description="Helical" evidence="8">
    <location>
        <begin position="20"/>
        <end position="41"/>
    </location>
</feature>
<evidence type="ECO:0000256" key="7">
    <source>
        <dbReference type="RuleBase" id="RU003879"/>
    </source>
</evidence>
<protein>
    <submittedName>
        <fullName evidence="9">Biopolymer transporter ExbD</fullName>
    </submittedName>
</protein>
<dbReference type="GO" id="GO:0015031">
    <property type="term" value="P:protein transport"/>
    <property type="evidence" value="ECO:0007669"/>
    <property type="project" value="UniProtKB-KW"/>
</dbReference>
<evidence type="ECO:0000313" key="9">
    <source>
        <dbReference type="EMBL" id="TMQ63365.1"/>
    </source>
</evidence>
<organism evidence="9 10">
    <name type="scientific">Eiseniibacteriota bacterium</name>
    <dbReference type="NCBI Taxonomy" id="2212470"/>
    <lineage>
        <taxon>Bacteria</taxon>
        <taxon>Candidatus Eiseniibacteriota</taxon>
    </lineage>
</organism>
<evidence type="ECO:0000256" key="1">
    <source>
        <dbReference type="ARBA" id="ARBA00004162"/>
    </source>
</evidence>
<keyword evidence="5 8" id="KW-1133">Transmembrane helix</keyword>
<dbReference type="PANTHER" id="PTHR30558:SF7">
    <property type="entry name" value="TOL-PAL SYSTEM PROTEIN TOLR"/>
    <property type="match status" value="1"/>
</dbReference>
<dbReference type="EMBL" id="VBOY01000110">
    <property type="protein sequence ID" value="TMQ63365.1"/>
    <property type="molecule type" value="Genomic_DNA"/>
</dbReference>
<accession>A0A538TIC1</accession>
<comment type="similarity">
    <text evidence="2 7">Belongs to the ExbD/TolR family.</text>
</comment>
<dbReference type="GO" id="GO:0022857">
    <property type="term" value="F:transmembrane transporter activity"/>
    <property type="evidence" value="ECO:0007669"/>
    <property type="project" value="InterPro"/>
</dbReference>
<dbReference type="InterPro" id="IPR003400">
    <property type="entry name" value="ExbD"/>
</dbReference>
<dbReference type="AlphaFoldDB" id="A0A538TIC1"/>
<name>A0A538TIC1_UNCEI</name>
<dbReference type="Proteomes" id="UP000316609">
    <property type="component" value="Unassembled WGS sequence"/>
</dbReference>
<evidence type="ECO:0000256" key="3">
    <source>
        <dbReference type="ARBA" id="ARBA00022475"/>
    </source>
</evidence>
<dbReference type="PANTHER" id="PTHR30558">
    <property type="entry name" value="EXBD MEMBRANE COMPONENT OF PMF-DRIVEN MACROMOLECULE IMPORT SYSTEM"/>
    <property type="match status" value="1"/>
</dbReference>
<keyword evidence="7" id="KW-0813">Transport</keyword>
<evidence type="ECO:0000256" key="8">
    <source>
        <dbReference type="SAM" id="Phobius"/>
    </source>
</evidence>
<evidence type="ECO:0000256" key="2">
    <source>
        <dbReference type="ARBA" id="ARBA00005811"/>
    </source>
</evidence>
<evidence type="ECO:0000256" key="6">
    <source>
        <dbReference type="ARBA" id="ARBA00023136"/>
    </source>
</evidence>